<keyword evidence="1" id="KW-1015">Disulfide bond</keyword>
<evidence type="ECO:0000313" key="5">
    <source>
        <dbReference type="Proteomes" id="UP000015102"/>
    </source>
</evidence>
<dbReference type="SUPFAM" id="SSF50494">
    <property type="entry name" value="Trypsin-like serine proteases"/>
    <property type="match status" value="2"/>
</dbReference>
<proteinExistence type="inferred from homology"/>
<organism evidence="4 5">
    <name type="scientific">Megaselia scalaris</name>
    <name type="common">Humpbacked fly</name>
    <name type="synonym">Phora scalaris</name>
    <dbReference type="NCBI Taxonomy" id="36166"/>
    <lineage>
        <taxon>Eukaryota</taxon>
        <taxon>Metazoa</taxon>
        <taxon>Ecdysozoa</taxon>
        <taxon>Arthropoda</taxon>
        <taxon>Hexapoda</taxon>
        <taxon>Insecta</taxon>
        <taxon>Pterygota</taxon>
        <taxon>Neoptera</taxon>
        <taxon>Endopterygota</taxon>
        <taxon>Diptera</taxon>
        <taxon>Brachycera</taxon>
        <taxon>Muscomorpha</taxon>
        <taxon>Platypezoidea</taxon>
        <taxon>Phoridae</taxon>
        <taxon>Megaseliini</taxon>
        <taxon>Megaselia</taxon>
    </lineage>
</organism>
<dbReference type="InterPro" id="IPR051487">
    <property type="entry name" value="Ser/Thr_Proteases_Immune/Dev"/>
</dbReference>
<dbReference type="GO" id="GO:0004252">
    <property type="term" value="F:serine-type endopeptidase activity"/>
    <property type="evidence" value="ECO:0007669"/>
    <property type="project" value="InterPro"/>
</dbReference>
<dbReference type="InterPro" id="IPR043504">
    <property type="entry name" value="Peptidase_S1_PA_chymotrypsin"/>
</dbReference>
<dbReference type="PANTHER" id="PTHR24256">
    <property type="entry name" value="TRYPTASE-RELATED"/>
    <property type="match status" value="1"/>
</dbReference>
<dbReference type="STRING" id="36166.T1GNR4"/>
<dbReference type="Proteomes" id="UP000015102">
    <property type="component" value="Unassembled WGS sequence"/>
</dbReference>
<dbReference type="PROSITE" id="PS50240">
    <property type="entry name" value="TRYPSIN_DOM"/>
    <property type="match status" value="1"/>
</dbReference>
<dbReference type="FunFam" id="2.40.10.10:FF:000068">
    <property type="entry name" value="transmembrane protease serine 2"/>
    <property type="match status" value="1"/>
</dbReference>
<dbReference type="HOGENOM" id="CLU_653124_0_0_1"/>
<comment type="similarity">
    <text evidence="2">Belongs to the peptidase S1 family. CLIP subfamily.</text>
</comment>
<dbReference type="EMBL" id="CAQQ02394392">
    <property type="status" value="NOT_ANNOTATED_CDS"/>
    <property type="molecule type" value="Genomic_DNA"/>
</dbReference>
<sequence>QNTSPKGQQIGDANFKEFPWNILVSKKSTKLCSGTLIGPNIVLTSASCVQNEKPTDLVLKAGAWKLESDLEPLKVQVRSVKTIIIHPDFNNKTLSYDLAIIVAESEFNYGGINDHISPICIDYDNLKRNEHCVVLGWGEEVLKNSIIHYSNISQSDNSNTQSSHLVKTDLDPALYDIGSGLACSYDNINYYLKGVYFKKGDLGFVEFTKLDKKWISYLFSVNFKVKIETKTTTSTTVTIKTGGSSYVEKPLYGLFYKKSNGVFGECPYNAQRKINTIPEHEHDGEANFKEFSWQIMVLKQSTKSLLCGATLIAPNVVLTSASCVVSEKPFDIVLKAGEWKLGSDIEPLAPQTQVAKRIIILPNIMDKLMKMIWLSLLQNQIFNIKTQDSIKIWITLVLFALNLETLQKKRLALFWAGEKKH</sequence>
<keyword evidence="5" id="KW-1185">Reference proteome</keyword>
<evidence type="ECO:0000256" key="1">
    <source>
        <dbReference type="ARBA" id="ARBA00023157"/>
    </source>
</evidence>
<dbReference type="Gene3D" id="2.40.10.10">
    <property type="entry name" value="Trypsin-like serine proteases"/>
    <property type="match status" value="2"/>
</dbReference>
<dbReference type="InterPro" id="IPR001254">
    <property type="entry name" value="Trypsin_dom"/>
</dbReference>
<dbReference type="Pfam" id="PF00089">
    <property type="entry name" value="Trypsin"/>
    <property type="match status" value="2"/>
</dbReference>
<dbReference type="AlphaFoldDB" id="T1GNR4"/>
<name>T1GNR4_MEGSC</name>
<dbReference type="InterPro" id="IPR009003">
    <property type="entry name" value="Peptidase_S1_PA"/>
</dbReference>
<dbReference type="GO" id="GO:0006508">
    <property type="term" value="P:proteolysis"/>
    <property type="evidence" value="ECO:0007669"/>
    <property type="project" value="InterPro"/>
</dbReference>
<dbReference type="EnsemblMetazoa" id="MESCA005223-RA">
    <property type="protein sequence ID" value="MESCA005223-PA"/>
    <property type="gene ID" value="MESCA005223"/>
</dbReference>
<feature type="domain" description="Peptidase S1" evidence="3">
    <location>
        <begin position="9"/>
        <end position="220"/>
    </location>
</feature>
<reference evidence="5" key="1">
    <citation type="submission" date="2013-02" db="EMBL/GenBank/DDBJ databases">
        <authorList>
            <person name="Hughes D."/>
        </authorList>
    </citation>
    <scope>NUCLEOTIDE SEQUENCE</scope>
    <source>
        <strain>Durham</strain>
        <strain evidence="5">NC isolate 2 -- Noor lab</strain>
    </source>
</reference>
<reference evidence="4" key="2">
    <citation type="submission" date="2015-06" db="UniProtKB">
        <authorList>
            <consortium name="EnsemblMetazoa"/>
        </authorList>
    </citation>
    <scope>IDENTIFICATION</scope>
</reference>
<dbReference type="SMART" id="SM00020">
    <property type="entry name" value="Tryp_SPc"/>
    <property type="match status" value="1"/>
</dbReference>
<evidence type="ECO:0000313" key="4">
    <source>
        <dbReference type="EnsemblMetazoa" id="MESCA005223-PA"/>
    </source>
</evidence>
<evidence type="ECO:0000259" key="3">
    <source>
        <dbReference type="PROSITE" id="PS50240"/>
    </source>
</evidence>
<evidence type="ECO:0000256" key="2">
    <source>
        <dbReference type="ARBA" id="ARBA00024195"/>
    </source>
</evidence>
<accession>T1GNR4</accession>
<protein>
    <recommendedName>
        <fullName evidence="3">Peptidase S1 domain-containing protein</fullName>
    </recommendedName>
</protein>